<dbReference type="HOGENOM" id="CLU_040984_0_0_3"/>
<dbReference type="eggNOG" id="COG0857">
    <property type="taxonomic scope" value="Bacteria"/>
</dbReference>
<dbReference type="Gene3D" id="3.40.1390.20">
    <property type="entry name" value="HprK N-terminal domain-like"/>
    <property type="match status" value="1"/>
</dbReference>
<reference evidence="2 3" key="1">
    <citation type="journal article" date="2008" name="Proc. Natl. Acad. Sci. U.S.A.">
        <title>Niche adaptation and genome expansion in the chlorophyll d-producing cyanobacterium Acaryochloris marina.</title>
        <authorList>
            <person name="Swingley W.D."/>
            <person name="Chen M."/>
            <person name="Cheung P.C."/>
            <person name="Conrad A.L."/>
            <person name="Dejesa L.C."/>
            <person name="Hao J."/>
            <person name="Honchak B.M."/>
            <person name="Karbach L.E."/>
            <person name="Kurdoglu A."/>
            <person name="Lahiri S."/>
            <person name="Mastrian S.D."/>
            <person name="Miyashita H."/>
            <person name="Page L."/>
            <person name="Ramakrishna P."/>
            <person name="Satoh S."/>
            <person name="Sattley W.M."/>
            <person name="Shimada Y."/>
            <person name="Taylor H.L."/>
            <person name="Tomo T."/>
            <person name="Tsuchiya T."/>
            <person name="Wang Z.T."/>
            <person name="Raymond J."/>
            <person name="Mimuro M."/>
            <person name="Blankenship R.E."/>
            <person name="Touchman J.W."/>
        </authorList>
    </citation>
    <scope>NUCLEOTIDE SEQUENCE [LARGE SCALE GENOMIC DNA]</scope>
    <source>
        <strain evidence="3">MBIC 11017</strain>
    </source>
</reference>
<dbReference type="RefSeq" id="WP_012164859.1">
    <property type="nucleotide sequence ID" value="NC_009925.1"/>
</dbReference>
<dbReference type="Pfam" id="PF13500">
    <property type="entry name" value="AAA_26"/>
    <property type="match status" value="1"/>
</dbReference>
<evidence type="ECO:0000259" key="1">
    <source>
        <dbReference type="Pfam" id="PF07085"/>
    </source>
</evidence>
<proteinExistence type="predicted"/>
<keyword evidence="3" id="KW-1185">Reference proteome</keyword>
<protein>
    <submittedName>
        <fullName evidence="2">DRTGG domain protein</fullName>
    </submittedName>
</protein>
<dbReference type="PANTHER" id="PTHR43356">
    <property type="entry name" value="PHOSPHATE ACETYLTRANSFERASE"/>
    <property type="match status" value="1"/>
</dbReference>
<evidence type="ECO:0000313" key="2">
    <source>
        <dbReference type="EMBL" id="ABW29553.1"/>
    </source>
</evidence>
<dbReference type="InterPro" id="IPR050500">
    <property type="entry name" value="Phos_Acetyltrans/Butyryltrans"/>
</dbReference>
<feature type="domain" description="DRTGG" evidence="1">
    <location>
        <begin position="216"/>
        <end position="321"/>
    </location>
</feature>
<dbReference type="AlphaFoldDB" id="B0BZA9"/>
<dbReference type="Proteomes" id="UP000000268">
    <property type="component" value="Chromosome"/>
</dbReference>
<dbReference type="SUPFAM" id="SSF75138">
    <property type="entry name" value="HprK N-terminal domain-like"/>
    <property type="match status" value="1"/>
</dbReference>
<dbReference type="InterPro" id="IPR010766">
    <property type="entry name" value="DRTGG"/>
</dbReference>
<dbReference type="OrthoDB" id="9769095at2"/>
<dbReference type="InterPro" id="IPR028979">
    <property type="entry name" value="Ser_kin/Pase_Hpr-like_N_sf"/>
</dbReference>
<dbReference type="EMBL" id="CP000828">
    <property type="protein sequence ID" value="ABW29553.1"/>
    <property type="molecule type" value="Genomic_DNA"/>
</dbReference>
<name>B0BZA9_ACAM1</name>
<dbReference type="PANTHER" id="PTHR43356:SF2">
    <property type="entry name" value="PHOSPHATE ACETYLTRANSFERASE"/>
    <property type="match status" value="1"/>
</dbReference>
<accession>B0BZA9</accession>
<sequence length="362" mass="39689">MQKASKHLLIGSIEAFSGKSAAILGLAQSLISKGYRLAYAKPIGTYAEGLANDGLDIDVKFIAETLGLTSEQIYPTLLSINPHHIQQQLEDRDATNYVEQLHQLEKRDDVDLVLLEGPGSLSEGYLFDVSLPQMAQALDAEVVLVSRFHNLAMIDALLNAKAILGNRLVGVIFNDVNVEQQQLLQSTVQSFLETKEIPVVGILPSNALLRSVSVSELVQQLQAEVLCGHEFLNLMVEELTIGAMNVNSALKYFRKGRNMAVVTGGDRTDLQLAALESSTHCLILTGHFPPNELVLNRAKDLEIPVLLVDSDTLTTVDIIEKAFQRAQVHERIKVECIQDMISQYCDIDRLLSALGLPSPVAL</sequence>
<organism evidence="2 3">
    <name type="scientific">Acaryochloris marina (strain MBIC 11017)</name>
    <dbReference type="NCBI Taxonomy" id="329726"/>
    <lineage>
        <taxon>Bacteria</taxon>
        <taxon>Bacillati</taxon>
        <taxon>Cyanobacteriota</taxon>
        <taxon>Cyanophyceae</taxon>
        <taxon>Acaryochloridales</taxon>
        <taxon>Acaryochloridaceae</taxon>
        <taxon>Acaryochloris</taxon>
    </lineage>
</organism>
<gene>
    <name evidence="2" type="ordered locus">AM1_4579</name>
</gene>
<dbReference type="STRING" id="329726.AM1_4579"/>
<dbReference type="Pfam" id="PF07085">
    <property type="entry name" value="DRTGG"/>
    <property type="match status" value="1"/>
</dbReference>
<dbReference type="InterPro" id="IPR027417">
    <property type="entry name" value="P-loop_NTPase"/>
</dbReference>
<evidence type="ECO:0000313" key="3">
    <source>
        <dbReference type="Proteomes" id="UP000000268"/>
    </source>
</evidence>
<dbReference type="KEGG" id="amr:AM1_4579"/>
<dbReference type="SUPFAM" id="SSF52540">
    <property type="entry name" value="P-loop containing nucleoside triphosphate hydrolases"/>
    <property type="match status" value="1"/>
</dbReference>
<dbReference type="CDD" id="cd03109">
    <property type="entry name" value="DTBS"/>
    <property type="match status" value="1"/>
</dbReference>
<dbReference type="Gene3D" id="3.40.50.300">
    <property type="entry name" value="P-loop containing nucleotide triphosphate hydrolases"/>
    <property type="match status" value="1"/>
</dbReference>